<evidence type="ECO:0000313" key="12">
    <source>
        <dbReference type="Proteomes" id="UP000199493"/>
    </source>
</evidence>
<organism evidence="10 11">
    <name type="scientific">Vreelandella aquamarina</name>
    <dbReference type="NCBI Taxonomy" id="77097"/>
    <lineage>
        <taxon>Bacteria</taxon>
        <taxon>Pseudomonadati</taxon>
        <taxon>Pseudomonadota</taxon>
        <taxon>Gammaproteobacteria</taxon>
        <taxon>Oceanospirillales</taxon>
        <taxon>Halomonadaceae</taxon>
        <taxon>Vreelandella</taxon>
    </lineage>
</organism>
<reference evidence="9 12" key="1">
    <citation type="submission" date="2016-10" db="EMBL/GenBank/DDBJ databases">
        <authorList>
            <person name="de Groot N.N."/>
        </authorList>
    </citation>
    <scope>NUCLEOTIDE SEQUENCE [LARGE SCALE GENOMIC DNA]</scope>
    <source>
        <strain evidence="9 12">558</strain>
    </source>
</reference>
<evidence type="ECO:0000256" key="3">
    <source>
        <dbReference type="ARBA" id="ARBA00022448"/>
    </source>
</evidence>
<evidence type="ECO:0000313" key="9">
    <source>
        <dbReference type="EMBL" id="SEO25212.1"/>
    </source>
</evidence>
<dbReference type="EMBL" id="FODB01000060">
    <property type="protein sequence ID" value="SEO25212.1"/>
    <property type="molecule type" value="Genomic_DNA"/>
</dbReference>
<dbReference type="Proteomes" id="UP000185024">
    <property type="component" value="Unassembled WGS sequence"/>
</dbReference>
<reference evidence="10 11" key="2">
    <citation type="submission" date="2016-11" db="EMBL/GenBank/DDBJ databases">
        <authorList>
            <person name="Jaros S."/>
            <person name="Januszkiewicz K."/>
            <person name="Wedrychowicz H."/>
        </authorList>
    </citation>
    <scope>NUCLEOTIDE SEQUENCE [LARGE SCALE GENOMIC DNA]</scope>
    <source>
        <strain evidence="10 11">ACAM 239</strain>
    </source>
</reference>
<gene>
    <name evidence="9" type="ORF">SAMN04490369_10603</name>
    <name evidence="10" type="ORF">SAMN05878438_0927</name>
</gene>
<evidence type="ECO:0000256" key="7">
    <source>
        <dbReference type="ARBA" id="ARBA00023136"/>
    </source>
</evidence>
<dbReference type="PANTHER" id="PTHR30269:SF37">
    <property type="entry name" value="MEMBRANE TRANSPORTER PROTEIN"/>
    <property type="match status" value="1"/>
</dbReference>
<dbReference type="STRING" id="77097.SAMN04490369_10603"/>
<accession>A0A1H8N6N8</accession>
<feature type="transmembrane region" description="Helical" evidence="8">
    <location>
        <begin position="171"/>
        <end position="189"/>
    </location>
</feature>
<evidence type="ECO:0000256" key="4">
    <source>
        <dbReference type="ARBA" id="ARBA00022475"/>
    </source>
</evidence>
<keyword evidence="6 8" id="KW-1133">Transmembrane helix</keyword>
<evidence type="ECO:0000256" key="6">
    <source>
        <dbReference type="ARBA" id="ARBA00022989"/>
    </source>
</evidence>
<evidence type="ECO:0000313" key="10">
    <source>
        <dbReference type="EMBL" id="SIN62544.1"/>
    </source>
</evidence>
<keyword evidence="5 8" id="KW-0812">Transmembrane</keyword>
<sequence length="243" mass="26191">MDSLLQWLEMPLDSWLACAAVLLLGAFVQRATGFGLAVVGAPLLLMIEPRLVPVILVLFGFTVSLMMVRRYWHEVRLKEIGVALIGRLPGNGLGIWLLLAAPMVVLEQLIAAIVLFAVLVTVCRFELPVNRFTLFVAGILSGIFGTVAAIGGPPIVLLMHGFSPDRMRGNLAAFFVLTSLLTLLTLALAGQISVWHFKLALTFLPAVLLGNALADAIADRLDKQLLQRLSLGLCTFAALGLLL</sequence>
<dbReference type="PANTHER" id="PTHR30269">
    <property type="entry name" value="TRANSMEMBRANE PROTEIN YFCA"/>
    <property type="match status" value="1"/>
</dbReference>
<dbReference type="Proteomes" id="UP000199493">
    <property type="component" value="Unassembled WGS sequence"/>
</dbReference>
<keyword evidence="3" id="KW-0813">Transport</keyword>
<evidence type="ECO:0000256" key="1">
    <source>
        <dbReference type="ARBA" id="ARBA00004651"/>
    </source>
</evidence>
<comment type="subcellular location">
    <subcellularLocation>
        <location evidence="1 8">Cell membrane</location>
        <topology evidence="1 8">Multi-pass membrane protein</topology>
    </subcellularLocation>
</comment>
<proteinExistence type="inferred from homology"/>
<feature type="transmembrane region" description="Helical" evidence="8">
    <location>
        <begin position="132"/>
        <end position="159"/>
    </location>
</feature>
<dbReference type="RefSeq" id="WP_054645177.1">
    <property type="nucleotide sequence ID" value="NZ_BJOI01000028.1"/>
</dbReference>
<evidence type="ECO:0000256" key="8">
    <source>
        <dbReference type="RuleBase" id="RU363041"/>
    </source>
</evidence>
<dbReference type="Pfam" id="PF01925">
    <property type="entry name" value="TauE"/>
    <property type="match status" value="1"/>
</dbReference>
<dbReference type="GO" id="GO:0005886">
    <property type="term" value="C:plasma membrane"/>
    <property type="evidence" value="ECO:0007669"/>
    <property type="project" value="UniProtKB-SubCell"/>
</dbReference>
<feature type="transmembrane region" description="Helical" evidence="8">
    <location>
        <begin position="51"/>
        <end position="72"/>
    </location>
</feature>
<feature type="transmembrane region" description="Helical" evidence="8">
    <location>
        <begin position="93"/>
        <end position="120"/>
    </location>
</feature>
<evidence type="ECO:0000256" key="2">
    <source>
        <dbReference type="ARBA" id="ARBA00009142"/>
    </source>
</evidence>
<dbReference type="InterPro" id="IPR052017">
    <property type="entry name" value="TSUP"/>
</dbReference>
<evidence type="ECO:0000313" key="11">
    <source>
        <dbReference type="Proteomes" id="UP000185024"/>
    </source>
</evidence>
<accession>A0A1N6HJM8</accession>
<keyword evidence="4 8" id="KW-1003">Cell membrane</keyword>
<name>A0A1N6HJM8_9GAMM</name>
<evidence type="ECO:0000256" key="5">
    <source>
        <dbReference type="ARBA" id="ARBA00022692"/>
    </source>
</evidence>
<dbReference type="GeneID" id="97277085"/>
<comment type="similarity">
    <text evidence="2 8">Belongs to the 4-toluene sulfonate uptake permease (TSUP) (TC 2.A.102) family.</text>
</comment>
<protein>
    <recommendedName>
        <fullName evidence="8">Probable membrane transporter protein</fullName>
    </recommendedName>
</protein>
<dbReference type="EMBL" id="FSQX01000001">
    <property type="protein sequence ID" value="SIN62544.1"/>
    <property type="molecule type" value="Genomic_DNA"/>
</dbReference>
<dbReference type="AlphaFoldDB" id="A0A1N6HJM8"/>
<keyword evidence="7 8" id="KW-0472">Membrane</keyword>
<dbReference type="InterPro" id="IPR002781">
    <property type="entry name" value="TM_pro_TauE-like"/>
</dbReference>